<evidence type="ECO:0000256" key="5">
    <source>
        <dbReference type="ARBA" id="ARBA00022989"/>
    </source>
</evidence>
<organism evidence="10 11">
    <name type="scientific">Paenibacillus albilobatus</name>
    <dbReference type="NCBI Taxonomy" id="2716884"/>
    <lineage>
        <taxon>Bacteria</taxon>
        <taxon>Bacillati</taxon>
        <taxon>Bacillota</taxon>
        <taxon>Bacilli</taxon>
        <taxon>Bacillales</taxon>
        <taxon>Paenibacillaceae</taxon>
        <taxon>Paenibacillus</taxon>
    </lineage>
</organism>
<protein>
    <recommendedName>
        <fullName evidence="9">Pycsar effector protein domain-containing protein</fullName>
    </recommendedName>
</protein>
<keyword evidence="7 8" id="KW-0472">Membrane</keyword>
<evidence type="ECO:0000256" key="7">
    <source>
        <dbReference type="ARBA" id="ARBA00023136"/>
    </source>
</evidence>
<evidence type="ECO:0000313" key="11">
    <source>
        <dbReference type="Proteomes" id="UP000679779"/>
    </source>
</evidence>
<evidence type="ECO:0000259" key="9">
    <source>
        <dbReference type="Pfam" id="PF18967"/>
    </source>
</evidence>
<feature type="transmembrane region" description="Helical" evidence="8">
    <location>
        <begin position="43"/>
        <end position="61"/>
    </location>
</feature>
<dbReference type="Pfam" id="PF18967">
    <property type="entry name" value="PycTM"/>
    <property type="match status" value="1"/>
</dbReference>
<accession>A0A920C928</accession>
<evidence type="ECO:0000256" key="4">
    <source>
        <dbReference type="ARBA" id="ARBA00022741"/>
    </source>
</evidence>
<feature type="domain" description="Pycsar effector protein" evidence="9">
    <location>
        <begin position="24"/>
        <end position="168"/>
    </location>
</feature>
<evidence type="ECO:0000256" key="2">
    <source>
        <dbReference type="ARBA" id="ARBA00022475"/>
    </source>
</evidence>
<dbReference type="RefSeq" id="WP_160041104.1">
    <property type="nucleotide sequence ID" value="NZ_BORQ01000002.1"/>
</dbReference>
<dbReference type="EMBL" id="BORQ01000002">
    <property type="protein sequence ID" value="GIO30776.1"/>
    <property type="molecule type" value="Genomic_DNA"/>
</dbReference>
<dbReference type="Proteomes" id="UP000679779">
    <property type="component" value="Unassembled WGS sequence"/>
</dbReference>
<comment type="subcellular location">
    <subcellularLocation>
        <location evidence="1">Cell membrane</location>
    </subcellularLocation>
</comment>
<evidence type="ECO:0000256" key="3">
    <source>
        <dbReference type="ARBA" id="ARBA00022692"/>
    </source>
</evidence>
<keyword evidence="5 8" id="KW-1133">Transmembrane helix</keyword>
<feature type="transmembrane region" description="Helical" evidence="8">
    <location>
        <begin position="149"/>
        <end position="169"/>
    </location>
</feature>
<keyword evidence="6" id="KW-0051">Antiviral defense</keyword>
<feature type="transmembrane region" description="Helical" evidence="8">
    <location>
        <begin position="73"/>
        <end position="94"/>
    </location>
</feature>
<evidence type="ECO:0000256" key="8">
    <source>
        <dbReference type="SAM" id="Phobius"/>
    </source>
</evidence>
<evidence type="ECO:0000256" key="6">
    <source>
        <dbReference type="ARBA" id="ARBA00023118"/>
    </source>
</evidence>
<proteinExistence type="predicted"/>
<dbReference type="InterPro" id="IPR043760">
    <property type="entry name" value="PycTM_dom"/>
</dbReference>
<evidence type="ECO:0000313" key="10">
    <source>
        <dbReference type="EMBL" id="GIO30776.1"/>
    </source>
</evidence>
<evidence type="ECO:0000256" key="1">
    <source>
        <dbReference type="ARBA" id="ARBA00004236"/>
    </source>
</evidence>
<dbReference type="AlphaFoldDB" id="A0A920C928"/>
<sequence length="176" mass="19819">MNKPLIPKRELDPESCDAILDTAKTIYNEEYDRFKQVETKTGITLGFVGVLFGVFLTYATSIKIPTGQIAHAIYSYIFQIVIAILLTLSAVRFINAIKVGTFEQVDINNIVDSDFAKETPARVKIDLAATYQESINSNSERVDRKNKNYSAGLGLMLWGFILFVIYIIIEEIIKNV</sequence>
<reference evidence="10" key="1">
    <citation type="submission" date="2021-03" db="EMBL/GenBank/DDBJ databases">
        <title>Antimicrobial resistance genes in bacteria isolated from Japanese honey, and their potential for conferring macrolide and lincosamide resistance in the American foulbrood pathogen Paenibacillus larvae.</title>
        <authorList>
            <person name="Okamoto M."/>
            <person name="Kumagai M."/>
            <person name="Kanamori H."/>
            <person name="Takamatsu D."/>
        </authorList>
    </citation>
    <scope>NUCLEOTIDE SEQUENCE</scope>
    <source>
        <strain evidence="10">J2TS6</strain>
    </source>
</reference>
<keyword evidence="4" id="KW-0547">Nucleotide-binding</keyword>
<gene>
    <name evidence="10" type="ORF">J2TS6_19170</name>
</gene>
<keyword evidence="11" id="KW-1185">Reference proteome</keyword>
<comment type="caution">
    <text evidence="10">The sequence shown here is derived from an EMBL/GenBank/DDBJ whole genome shotgun (WGS) entry which is preliminary data.</text>
</comment>
<keyword evidence="2" id="KW-1003">Cell membrane</keyword>
<name>A0A920C928_9BACL</name>
<keyword evidence="3 8" id="KW-0812">Transmembrane</keyword>